<feature type="region of interest" description="Disordered" evidence="1">
    <location>
        <begin position="35"/>
        <end position="101"/>
    </location>
</feature>
<feature type="compositionally biased region" description="Polar residues" evidence="1">
    <location>
        <begin position="266"/>
        <end position="275"/>
    </location>
</feature>
<feature type="region of interest" description="Disordered" evidence="1">
    <location>
        <begin position="217"/>
        <end position="282"/>
    </location>
</feature>
<feature type="compositionally biased region" description="Polar residues" evidence="1">
    <location>
        <begin position="240"/>
        <end position="259"/>
    </location>
</feature>
<feature type="compositionally biased region" description="Low complexity" evidence="1">
    <location>
        <begin position="62"/>
        <end position="86"/>
    </location>
</feature>
<feature type="compositionally biased region" description="Polar residues" evidence="1">
    <location>
        <begin position="35"/>
        <end position="61"/>
    </location>
</feature>
<dbReference type="EMBL" id="JXLN01010755">
    <property type="protein sequence ID" value="KPM06285.1"/>
    <property type="molecule type" value="Genomic_DNA"/>
</dbReference>
<organism evidence="2 3">
    <name type="scientific">Sarcoptes scabiei</name>
    <name type="common">Itch mite</name>
    <name type="synonym">Acarus scabiei</name>
    <dbReference type="NCBI Taxonomy" id="52283"/>
    <lineage>
        <taxon>Eukaryota</taxon>
        <taxon>Metazoa</taxon>
        <taxon>Ecdysozoa</taxon>
        <taxon>Arthropoda</taxon>
        <taxon>Chelicerata</taxon>
        <taxon>Arachnida</taxon>
        <taxon>Acari</taxon>
        <taxon>Acariformes</taxon>
        <taxon>Sarcoptiformes</taxon>
        <taxon>Astigmata</taxon>
        <taxon>Psoroptidia</taxon>
        <taxon>Sarcoptoidea</taxon>
        <taxon>Sarcoptidae</taxon>
        <taxon>Sarcoptinae</taxon>
        <taxon>Sarcoptes</taxon>
    </lineage>
</organism>
<feature type="region of interest" description="Disordered" evidence="1">
    <location>
        <begin position="308"/>
        <end position="332"/>
    </location>
</feature>
<name>A0A132A6N1_SARSC</name>
<proteinExistence type="predicted"/>
<accession>A0A132A6N1</accession>
<dbReference type="Proteomes" id="UP000616769">
    <property type="component" value="Unassembled WGS sequence"/>
</dbReference>
<evidence type="ECO:0000313" key="3">
    <source>
        <dbReference type="Proteomes" id="UP000616769"/>
    </source>
</evidence>
<feature type="compositionally biased region" description="Basic and acidic residues" evidence="1">
    <location>
        <begin position="323"/>
        <end position="332"/>
    </location>
</feature>
<evidence type="ECO:0000313" key="2">
    <source>
        <dbReference type="EMBL" id="KPM06285.1"/>
    </source>
</evidence>
<evidence type="ECO:0000256" key="1">
    <source>
        <dbReference type="SAM" id="MobiDB-lite"/>
    </source>
</evidence>
<protein>
    <submittedName>
        <fullName evidence="2">Uncharacterized protein</fullName>
    </submittedName>
</protein>
<comment type="caution">
    <text evidence="2">The sequence shown here is derived from an EMBL/GenBank/DDBJ whole genome shotgun (WGS) entry which is preliminary data.</text>
</comment>
<dbReference type="AlphaFoldDB" id="A0A132A6N1"/>
<reference evidence="2 3" key="1">
    <citation type="journal article" date="2015" name="Parasit. Vectors">
        <title>Draft genome of the scabies mite.</title>
        <authorList>
            <person name="Rider S.D.Jr."/>
            <person name="Morgan M.S."/>
            <person name="Arlian L.G."/>
        </authorList>
    </citation>
    <scope>NUCLEOTIDE SEQUENCE [LARGE SCALE GENOMIC DNA]</scope>
    <source>
        <strain evidence="2">Arlian Lab</strain>
    </source>
</reference>
<dbReference type="VEuPathDB" id="VectorBase:SSCA009496"/>
<sequence>MLNYTALMNTRSFLDETFSSISSDEHELMTRSYSCELPQTPSSNHPTRSSIASTMSSNSQLSHPSPTPSSASSSSNSLSMNSDSTPGQLLYRPHRPKFGQTSPKQLRKLLALGVYAGHQHSIANNFYVNGVQITSTSHILNNNQPNKTSYSMHMMPTNQHFSNVCCSMGGRSTVSCCTSSGNGLFFPSQPYCSCCNSIMRPSMMIMAPPQTSGLMPNCHCSSRNHTSRRHNSLPPKQSLPVESSSVTSLRRLDQYQQMTRYRDIRNSSSKQSNRRPQCPDYDTTMQRICGGNLITVNGINPASVLSKHRSVSNCGGGNGGDQPQHHHREDIV</sequence>
<gene>
    <name evidence="2" type="ORF">QR98_0047590</name>
</gene>